<evidence type="ECO:0000256" key="8">
    <source>
        <dbReference type="SAM" id="MobiDB-lite"/>
    </source>
</evidence>
<comment type="caution">
    <text evidence="10">The sequence shown here is derived from an EMBL/GenBank/DDBJ whole genome shotgun (WGS) entry which is preliminary data.</text>
</comment>
<sequence>MSVEVIMDTPLAQSLNSVIKPKLVEVGWSSGGGDEGQLAEYILLMLANNKTQEQIAAELSSDLLGLGPDDPGARDFSQWLFQQVEVLGSQQNGTDDPAISGNAQGPSVQDAEMGDVSDAGDGKVYAISSVDLSQPDTRLPSKPPTLTHSTRPTGPKSMRDGPGVSRPRDKRMLGHLAKAMDRKNDSVLHRVRPQNGNERINTHSRVPPTGPRQQAPGRGGVRNLNSRTNGHTMGGVPAQQGAVANNIMNMSPQQQLELYSMLEQQSRLMAQMLAPQQQMAMGRGGHMSNGFQQPQPGRSLFDRVPQNQRLQNGPRKFPPTDKFGGQQPHPRNGSGAPSSSMDVEMSQEKRDLDPENTKCRFNLQCTIKDCKFAHQSPAAPPGAAIDFKDVCAFGAACKNKKCTGKHPSPSQKAAYQTAQPCRWGSDCTNPNCTFVHPTPCRNGGDCTVSNCKFGHTKIVCKFNPCERPSCTFKHVEGQKRGKFEDKVWTPDTAKEHVSERKFVDEGAPEELIVPGASDAGLNQPAVKPEVIT</sequence>
<feature type="region of interest" description="Disordered" evidence="8">
    <location>
        <begin position="195"/>
        <end position="222"/>
    </location>
</feature>
<dbReference type="FunFam" id="1.10.340.40:FF:000001">
    <property type="entry name" value="Nuclear polyadenylated RNA-binding protein nab2"/>
    <property type="match status" value="1"/>
</dbReference>
<evidence type="ECO:0000256" key="4">
    <source>
        <dbReference type="ARBA" id="ARBA00022737"/>
    </source>
</evidence>
<gene>
    <name evidence="10" type="ORF">QTJ16_004336</name>
</gene>
<dbReference type="Pfam" id="PF22683">
    <property type="entry name" value="Nab2-like_zf-CCCH"/>
    <property type="match status" value="1"/>
</dbReference>
<comment type="subcellular location">
    <subcellularLocation>
        <location evidence="1">Nucleus</location>
    </subcellularLocation>
</comment>
<dbReference type="Gene3D" id="1.10.340.40">
    <property type="entry name" value="Nuclear abundant poly(A) RNA-bind protein 2, N-terminal domain"/>
    <property type="match status" value="1"/>
</dbReference>
<dbReference type="Gene3D" id="4.10.1000.30">
    <property type="match status" value="1"/>
</dbReference>
<feature type="region of interest" description="Disordered" evidence="8">
    <location>
        <begin position="513"/>
        <end position="532"/>
    </location>
</feature>
<feature type="domain" description="Nab2-like CCCH zinc finger" evidence="9">
    <location>
        <begin position="460"/>
        <end position="479"/>
    </location>
</feature>
<evidence type="ECO:0000259" key="9">
    <source>
        <dbReference type="Pfam" id="PF22683"/>
    </source>
</evidence>
<dbReference type="EMBL" id="JAUBYV010000006">
    <property type="protein sequence ID" value="KAK2626074.1"/>
    <property type="molecule type" value="Genomic_DNA"/>
</dbReference>
<feature type="region of interest" description="Disordered" evidence="8">
    <location>
        <begin position="276"/>
        <end position="353"/>
    </location>
</feature>
<evidence type="ECO:0000256" key="3">
    <source>
        <dbReference type="ARBA" id="ARBA00022723"/>
    </source>
</evidence>
<dbReference type="Gene3D" id="4.10.1000.40">
    <property type="match status" value="1"/>
</dbReference>
<keyword evidence="4" id="KW-0677">Repeat</keyword>
<evidence type="ECO:0000256" key="6">
    <source>
        <dbReference type="ARBA" id="ARBA00022833"/>
    </source>
</evidence>
<dbReference type="PANTHER" id="PTHR14738:SF29">
    <property type="entry name" value="ZINC FINGER CCCH DOMAIN-CONTAINING PROTEIN 14"/>
    <property type="match status" value="1"/>
</dbReference>
<keyword evidence="5" id="KW-0863">Zinc-finger</keyword>
<dbReference type="GO" id="GO:0008143">
    <property type="term" value="F:poly(A) binding"/>
    <property type="evidence" value="ECO:0007669"/>
    <property type="project" value="InterPro"/>
</dbReference>
<dbReference type="FunFam" id="4.10.1000.40:FF:000002">
    <property type="entry name" value="Nuclear polyadenylated RNA-binding protein Nab2"/>
    <property type="match status" value="1"/>
</dbReference>
<comment type="similarity">
    <text evidence="2">Belongs to the ZC3H14 family.</text>
</comment>
<dbReference type="PANTHER" id="PTHR14738">
    <property type="entry name" value="ZINC FINGER CCCH DOMAIN-CONTAINING PROTEIN 14"/>
    <property type="match status" value="1"/>
</dbReference>
<dbReference type="InterPro" id="IPR040366">
    <property type="entry name" value="Nab2/ZC3H14"/>
</dbReference>
<dbReference type="InterPro" id="IPR055046">
    <property type="entry name" value="Nab2-like_Znf-CCCH"/>
</dbReference>
<dbReference type="Pfam" id="PF14608">
    <property type="entry name" value="zf-CCCH_2"/>
    <property type="match status" value="3"/>
</dbReference>
<name>A0AAD9WEK4_9HELO</name>
<evidence type="ECO:0000313" key="11">
    <source>
        <dbReference type="Proteomes" id="UP001285354"/>
    </source>
</evidence>
<evidence type="ECO:0000256" key="2">
    <source>
        <dbReference type="ARBA" id="ARBA00008423"/>
    </source>
</evidence>
<dbReference type="GO" id="GO:0005634">
    <property type="term" value="C:nucleus"/>
    <property type="evidence" value="ECO:0007669"/>
    <property type="project" value="UniProtKB-SubCell"/>
</dbReference>
<evidence type="ECO:0000256" key="5">
    <source>
        <dbReference type="ARBA" id="ARBA00022771"/>
    </source>
</evidence>
<dbReference type="Proteomes" id="UP001285354">
    <property type="component" value="Unassembled WGS sequence"/>
</dbReference>
<dbReference type="GO" id="GO:0005737">
    <property type="term" value="C:cytoplasm"/>
    <property type="evidence" value="ECO:0007669"/>
    <property type="project" value="TreeGrafter"/>
</dbReference>
<organism evidence="10 11">
    <name type="scientific">Diplocarpon rosae</name>
    <dbReference type="NCBI Taxonomy" id="946125"/>
    <lineage>
        <taxon>Eukaryota</taxon>
        <taxon>Fungi</taxon>
        <taxon>Dikarya</taxon>
        <taxon>Ascomycota</taxon>
        <taxon>Pezizomycotina</taxon>
        <taxon>Leotiomycetes</taxon>
        <taxon>Helotiales</taxon>
        <taxon>Drepanopezizaceae</taxon>
        <taxon>Diplocarpon</taxon>
    </lineage>
</organism>
<keyword evidence="7" id="KW-0539">Nucleus</keyword>
<keyword evidence="11" id="KW-1185">Reference proteome</keyword>
<dbReference type="AlphaFoldDB" id="A0AAD9WEK4"/>
<dbReference type="InterPro" id="IPR043094">
    <property type="entry name" value="Nab2/ZC3H14_N_sf"/>
</dbReference>
<dbReference type="GO" id="GO:0008270">
    <property type="term" value="F:zinc ion binding"/>
    <property type="evidence" value="ECO:0007669"/>
    <property type="project" value="UniProtKB-KW"/>
</dbReference>
<dbReference type="GO" id="GO:0043488">
    <property type="term" value="P:regulation of mRNA stability"/>
    <property type="evidence" value="ECO:0007669"/>
    <property type="project" value="InterPro"/>
</dbReference>
<keyword evidence="6" id="KW-0862">Zinc</keyword>
<evidence type="ECO:0000313" key="10">
    <source>
        <dbReference type="EMBL" id="KAK2626074.1"/>
    </source>
</evidence>
<proteinExistence type="inferred from homology"/>
<evidence type="ECO:0000256" key="1">
    <source>
        <dbReference type="ARBA" id="ARBA00004123"/>
    </source>
</evidence>
<reference evidence="10" key="1">
    <citation type="submission" date="2023-06" db="EMBL/GenBank/DDBJ databases">
        <title>Draft genome of Marssonina rosae.</title>
        <authorList>
            <person name="Cheng Q."/>
        </authorList>
    </citation>
    <scope>NUCLEOTIDE SEQUENCE</scope>
    <source>
        <strain evidence="10">R4</strain>
    </source>
</reference>
<protein>
    <recommendedName>
        <fullName evidence="9">Nab2-like CCCH zinc finger domain-containing protein</fullName>
    </recommendedName>
</protein>
<evidence type="ECO:0000256" key="7">
    <source>
        <dbReference type="ARBA" id="ARBA00023242"/>
    </source>
</evidence>
<keyword evidence="3" id="KW-0479">Metal-binding</keyword>
<accession>A0AAD9WEK4</accession>
<feature type="region of interest" description="Disordered" evidence="8">
    <location>
        <begin position="90"/>
        <end position="168"/>
    </location>
</feature>